<dbReference type="Proteomes" id="UP001648503">
    <property type="component" value="Unassembled WGS sequence"/>
</dbReference>
<proteinExistence type="inferred from homology"/>
<evidence type="ECO:0000313" key="4">
    <source>
        <dbReference type="EMBL" id="KAH6585955.1"/>
    </source>
</evidence>
<dbReference type="EMBL" id="JAFCIX010000577">
    <property type="protein sequence ID" value="KAH6585955.1"/>
    <property type="molecule type" value="Genomic_DNA"/>
</dbReference>
<reference evidence="4 5" key="1">
    <citation type="submission" date="2021-02" db="EMBL/GenBank/DDBJ databases">
        <title>Variation within the Batrachochytrium salamandrivorans European outbreak.</title>
        <authorList>
            <person name="Kelly M."/>
            <person name="Pasmans F."/>
            <person name="Shea T.P."/>
            <person name="Munoz J.F."/>
            <person name="Carranza S."/>
            <person name="Cuomo C.A."/>
            <person name="Martel A."/>
        </authorList>
    </citation>
    <scope>NUCLEOTIDE SEQUENCE [LARGE SCALE GENOMIC DNA]</scope>
    <source>
        <strain evidence="4 5">AMFP18/2</strain>
    </source>
</reference>
<evidence type="ECO:0000259" key="3">
    <source>
        <dbReference type="PROSITE" id="PS50067"/>
    </source>
</evidence>
<dbReference type="SUPFAM" id="SSF52540">
    <property type="entry name" value="P-loop containing nucleoside triphosphate hydrolases"/>
    <property type="match status" value="1"/>
</dbReference>
<protein>
    <recommendedName>
        <fullName evidence="3">Kinesin motor domain-containing protein</fullName>
    </recommendedName>
</protein>
<dbReference type="InterPro" id="IPR027417">
    <property type="entry name" value="P-loop_NTPase"/>
</dbReference>
<comment type="similarity">
    <text evidence="1">Belongs to the TRAFAC class myosin-kinesin ATPase superfamily. Kinesin family.</text>
</comment>
<dbReference type="PROSITE" id="PS50067">
    <property type="entry name" value="KINESIN_MOTOR_2"/>
    <property type="match status" value="1"/>
</dbReference>
<organism evidence="4 5">
    <name type="scientific">Batrachochytrium salamandrivorans</name>
    <dbReference type="NCBI Taxonomy" id="1357716"/>
    <lineage>
        <taxon>Eukaryota</taxon>
        <taxon>Fungi</taxon>
        <taxon>Fungi incertae sedis</taxon>
        <taxon>Chytridiomycota</taxon>
        <taxon>Chytridiomycota incertae sedis</taxon>
        <taxon>Chytridiomycetes</taxon>
        <taxon>Rhizophydiales</taxon>
        <taxon>Rhizophydiales incertae sedis</taxon>
        <taxon>Batrachochytrium</taxon>
    </lineage>
</organism>
<dbReference type="InterPro" id="IPR027640">
    <property type="entry name" value="Kinesin-like_fam"/>
</dbReference>
<dbReference type="Pfam" id="PF00225">
    <property type="entry name" value="Kinesin"/>
    <property type="match status" value="1"/>
</dbReference>
<evidence type="ECO:0000256" key="1">
    <source>
        <dbReference type="PROSITE-ProRule" id="PRU00283"/>
    </source>
</evidence>
<dbReference type="PANTHER" id="PTHR24115:SF0">
    <property type="entry name" value="FI21273P1-RELATED"/>
    <property type="match status" value="1"/>
</dbReference>
<feature type="domain" description="Kinesin motor" evidence="3">
    <location>
        <begin position="88"/>
        <end position="409"/>
    </location>
</feature>
<evidence type="ECO:0000256" key="2">
    <source>
        <dbReference type="SAM" id="MobiDB-lite"/>
    </source>
</evidence>
<feature type="binding site" evidence="1">
    <location>
        <begin position="181"/>
        <end position="188"/>
    </location>
    <ligand>
        <name>ATP</name>
        <dbReference type="ChEBI" id="CHEBI:30616"/>
    </ligand>
</feature>
<keyword evidence="5" id="KW-1185">Reference proteome</keyword>
<dbReference type="PRINTS" id="PR00380">
    <property type="entry name" value="KINESINHEAVY"/>
</dbReference>
<feature type="region of interest" description="Disordered" evidence="2">
    <location>
        <begin position="1"/>
        <end position="22"/>
    </location>
</feature>
<dbReference type="Gene3D" id="3.40.850.10">
    <property type="entry name" value="Kinesin motor domain"/>
    <property type="match status" value="1"/>
</dbReference>
<dbReference type="InterPro" id="IPR001752">
    <property type="entry name" value="Kinesin_motor_dom"/>
</dbReference>
<sequence>MLSSQNKSISKAAAGSNRSKTASASSAVAPAAQVGKGLAACLQNAFMLKRTIAQHQQQLATQSGKQTDTDTDAVPTSASLFAVSDRRMVAVHMRVRPLSALEKQQDQDQYFQAIYCSPSQTVLYYPAFQIITDASLDIHSFDFDGNYSPEVSNDSVYNGVVAGMMDFVVGENGLASIFAYGQTGSGKTHTMSFLAFRIIQELPFATHSVSILMVEVLGNNIKDLLSDTPGPGVRVLVDDSGNTIVHGGTEAVVNSVDEAHDTIAMGFGSRSTCSTFKNNTSSRSHLICRISLTHRVSGCISGIKLVDLAGSERLGDSKHHSAERIKEGALINSSLMALKECLRKRSGQLSDAKHIPFRNSKLTLMLKDSLNPLSKQPTKTVMIACVAPTIADISHSLNTFRYASTLTCNGSDDTDSQGSHLKPSNNKSSSSATRQSVTTPMAWSVSKLDRWINSKSGGTATLEDLQGSDGNPRLARPGVFVPPAWKFIYDLPSSHWVKRLSPHMLPDAAKALRHAYRCLFVQERAVAPGGPKILEKHSLFY</sequence>
<dbReference type="PANTHER" id="PTHR24115">
    <property type="entry name" value="KINESIN-RELATED"/>
    <property type="match status" value="1"/>
</dbReference>
<gene>
    <name evidence="4" type="ORF">BASA50_000898</name>
</gene>
<name>A0ABQ8EVM4_9FUNG</name>
<comment type="caution">
    <text evidence="4">The sequence shown here is derived from an EMBL/GenBank/DDBJ whole genome shotgun (WGS) entry which is preliminary data.</text>
</comment>
<keyword evidence="1" id="KW-0505">Motor protein</keyword>
<evidence type="ECO:0000313" key="5">
    <source>
        <dbReference type="Proteomes" id="UP001648503"/>
    </source>
</evidence>
<keyword evidence="1" id="KW-0547">Nucleotide-binding</keyword>
<feature type="region of interest" description="Disordered" evidence="2">
    <location>
        <begin position="411"/>
        <end position="438"/>
    </location>
</feature>
<dbReference type="InterPro" id="IPR036961">
    <property type="entry name" value="Kinesin_motor_dom_sf"/>
</dbReference>
<dbReference type="SMART" id="SM00129">
    <property type="entry name" value="KISc"/>
    <property type="match status" value="1"/>
</dbReference>
<keyword evidence="1" id="KW-0067">ATP-binding</keyword>
<accession>A0ABQ8EVM4</accession>